<proteinExistence type="predicted"/>
<protein>
    <submittedName>
        <fullName evidence="1">Uncharacterized protein</fullName>
    </submittedName>
</protein>
<organism evidence="1 2">
    <name type="scientific">Mesobacillus zeae</name>
    <dbReference type="NCBI Taxonomy" id="1917180"/>
    <lineage>
        <taxon>Bacteria</taxon>
        <taxon>Bacillati</taxon>
        <taxon>Bacillota</taxon>
        <taxon>Bacilli</taxon>
        <taxon>Bacillales</taxon>
        <taxon>Bacillaceae</taxon>
        <taxon>Mesobacillus</taxon>
    </lineage>
</organism>
<name>A0A398B6Q4_9BACI</name>
<dbReference type="InterPro" id="IPR035903">
    <property type="entry name" value="HesB-like_dom_sf"/>
</dbReference>
<dbReference type="Gene3D" id="2.60.300.12">
    <property type="entry name" value="HesB-like domain"/>
    <property type="match status" value="1"/>
</dbReference>
<evidence type="ECO:0000313" key="1">
    <source>
        <dbReference type="EMBL" id="RID85789.1"/>
    </source>
</evidence>
<evidence type="ECO:0000313" key="2">
    <source>
        <dbReference type="Proteomes" id="UP000265816"/>
    </source>
</evidence>
<sequence length="63" mass="7133">MGPKLQLSLEEQPLSSDTIFEEDGIKVLIHQNDFVYFEQTELDYEKGGGFLLKKSGLAGRTDR</sequence>
<dbReference type="AlphaFoldDB" id="A0A398B6Q4"/>
<dbReference type="EMBL" id="QWVT01000015">
    <property type="protein sequence ID" value="RID85789.1"/>
    <property type="molecule type" value="Genomic_DNA"/>
</dbReference>
<accession>A0A398B6Q4</accession>
<comment type="caution">
    <text evidence="1">The sequence shown here is derived from an EMBL/GenBank/DDBJ whole genome shotgun (WGS) entry which is preliminary data.</text>
</comment>
<dbReference type="Proteomes" id="UP000265816">
    <property type="component" value="Unassembled WGS sequence"/>
</dbReference>
<keyword evidence="2" id="KW-1185">Reference proteome</keyword>
<reference evidence="1 2" key="1">
    <citation type="submission" date="2018-08" db="EMBL/GenBank/DDBJ databases">
        <title>Bacillus jemisoniae sp. nov., Bacillus chryseoplanitiae sp. nov., Bacillus resnikiae sp. nov., and Bacillus frankliniae sp. nov., isolated from Viking spacecraft and associated surfaces.</title>
        <authorList>
            <person name="Seuylemezian A."/>
            <person name="Vaishampayan P."/>
        </authorList>
    </citation>
    <scope>NUCLEOTIDE SEQUENCE [LARGE SCALE GENOMIC DNA]</scope>
    <source>
        <strain evidence="1 2">JJ-247</strain>
    </source>
</reference>
<dbReference type="RefSeq" id="WP_119112642.1">
    <property type="nucleotide sequence ID" value="NZ_CBCSEO010000002.1"/>
</dbReference>
<dbReference type="SUPFAM" id="SSF89360">
    <property type="entry name" value="HesB-like domain"/>
    <property type="match status" value="1"/>
</dbReference>
<gene>
    <name evidence="1" type="ORF">D1970_09660</name>
</gene>